<evidence type="ECO:0000313" key="4">
    <source>
        <dbReference type="Proteomes" id="UP000070198"/>
    </source>
</evidence>
<dbReference type="Pfam" id="PF00561">
    <property type="entry name" value="Abhydrolase_1"/>
    <property type="match status" value="1"/>
</dbReference>
<dbReference type="InterPro" id="IPR000073">
    <property type="entry name" value="AB_hydrolase_1"/>
</dbReference>
<dbReference type="Proteomes" id="UP000071927">
    <property type="component" value="Unassembled WGS sequence"/>
</dbReference>
<evidence type="ECO:0000313" key="3">
    <source>
        <dbReference type="EMBL" id="KXU09567.1"/>
    </source>
</evidence>
<keyword evidence="3" id="KW-0378">Hydrolase</keyword>
<dbReference type="EMBL" id="LQXV01000143">
    <property type="protein sequence ID" value="KXU09567.1"/>
    <property type="molecule type" value="Genomic_DNA"/>
</dbReference>
<sequence>MEKKLFVEEAGQEHEKTIIFLHATGSSSQMWCHHIAVLKKDFHCIAVDLPGHGKSVKIEWTSFDEVADMIVEIIQAKVHGKPHLVGLSLGASLALKLLERQVDLLDRVIIDGSGHQPIKGYRKIIVTVHLMSFLKNTKLVENLMSKMMQADGVTSQEVQSFIADMQRASRKSFRFAMSQANLLRVNLDIDNPVFFVSGGKESPSIHASHQLLARINSQSECAYYPEKGHAWLFSDVDTHIQLAKYFFQGYSFPEKLKYF</sequence>
<dbReference type="Gene3D" id="3.40.50.1820">
    <property type="entry name" value="alpha/beta hydrolase"/>
    <property type="match status" value="1"/>
</dbReference>
<dbReference type="EMBL" id="LQOF01000026">
    <property type="protein sequence ID" value="KXT73178.1"/>
    <property type="molecule type" value="Genomic_DNA"/>
</dbReference>
<dbReference type="PATRIC" id="fig|315405.11.peg.349"/>
<dbReference type="AlphaFoldDB" id="A0A139R487"/>
<evidence type="ECO:0000313" key="2">
    <source>
        <dbReference type="EMBL" id="KXT73178.1"/>
    </source>
</evidence>
<organism evidence="3 5">
    <name type="scientific">Streptococcus gallolyticus</name>
    <dbReference type="NCBI Taxonomy" id="315405"/>
    <lineage>
        <taxon>Bacteria</taxon>
        <taxon>Bacillati</taxon>
        <taxon>Bacillota</taxon>
        <taxon>Bacilli</taxon>
        <taxon>Lactobacillales</taxon>
        <taxon>Streptococcaceae</taxon>
        <taxon>Streptococcus</taxon>
    </lineage>
</organism>
<dbReference type="SUPFAM" id="SSF53474">
    <property type="entry name" value="alpha/beta-Hydrolases"/>
    <property type="match status" value="1"/>
</dbReference>
<comment type="caution">
    <text evidence="3">The sequence shown here is derived from an EMBL/GenBank/DDBJ whole genome shotgun (WGS) entry which is preliminary data.</text>
</comment>
<dbReference type="Proteomes" id="UP000070198">
    <property type="component" value="Unassembled WGS sequence"/>
</dbReference>
<dbReference type="GO" id="GO:0046464">
    <property type="term" value="P:acylglycerol catabolic process"/>
    <property type="evidence" value="ECO:0007669"/>
    <property type="project" value="TreeGrafter"/>
</dbReference>
<dbReference type="InterPro" id="IPR029058">
    <property type="entry name" value="AB_hydrolase_fold"/>
</dbReference>
<gene>
    <name evidence="2" type="ORF">SGADD02_00319</name>
    <name evidence="3" type="ORF">SGADD03_00689</name>
</gene>
<dbReference type="GO" id="GO:0047372">
    <property type="term" value="F:monoacylglycerol lipase activity"/>
    <property type="evidence" value="ECO:0007669"/>
    <property type="project" value="TreeGrafter"/>
</dbReference>
<dbReference type="InterPro" id="IPR050266">
    <property type="entry name" value="AB_hydrolase_sf"/>
</dbReference>
<dbReference type="EC" id="3.8.1.5" evidence="3"/>
<proteinExistence type="predicted"/>
<accession>A0A139R487</accession>
<dbReference type="PANTHER" id="PTHR43798">
    <property type="entry name" value="MONOACYLGLYCEROL LIPASE"/>
    <property type="match status" value="1"/>
</dbReference>
<reference evidence="4 5" key="1">
    <citation type="submission" date="2016-01" db="EMBL/GenBank/DDBJ databases">
        <title>Highly variable Streptococcus oralis are common among viridans streptococci isolated from primates.</title>
        <authorList>
            <person name="Denapaite D."/>
            <person name="Rieger M."/>
            <person name="Koendgen S."/>
            <person name="Brueckner R."/>
            <person name="Ochigava I."/>
            <person name="Kappeler P."/>
            <person name="Maetz-Rensing K."/>
            <person name="Leendertz F."/>
            <person name="Hakenbeck R."/>
        </authorList>
    </citation>
    <scope>NUCLEOTIDE SEQUENCE [LARGE SCALE GENOMIC DNA]</scope>
    <source>
        <strain evidence="2 4">DD02</strain>
        <strain evidence="3 5">DD03</strain>
    </source>
</reference>
<name>A0A139R487_9STRE</name>
<feature type="domain" description="AB hydrolase-1" evidence="1">
    <location>
        <begin position="17"/>
        <end position="113"/>
    </location>
</feature>
<evidence type="ECO:0000313" key="5">
    <source>
        <dbReference type="Proteomes" id="UP000071927"/>
    </source>
</evidence>
<evidence type="ECO:0000259" key="1">
    <source>
        <dbReference type="Pfam" id="PF00561"/>
    </source>
</evidence>
<dbReference type="PANTHER" id="PTHR43798:SF33">
    <property type="entry name" value="HYDROLASE, PUTATIVE (AFU_ORTHOLOGUE AFUA_2G14860)-RELATED"/>
    <property type="match status" value="1"/>
</dbReference>
<dbReference type="GO" id="GO:0018786">
    <property type="term" value="F:haloalkane dehalogenase activity"/>
    <property type="evidence" value="ECO:0007669"/>
    <property type="project" value="UniProtKB-EC"/>
</dbReference>
<protein>
    <submittedName>
        <fullName evidence="3">Alpha/beta hydrolase fold</fullName>
        <ecNumber evidence="3">3.8.1.5</ecNumber>
    </submittedName>
</protein>
<dbReference type="GO" id="GO:0016020">
    <property type="term" value="C:membrane"/>
    <property type="evidence" value="ECO:0007669"/>
    <property type="project" value="TreeGrafter"/>
</dbReference>